<keyword evidence="3 6" id="KW-0812">Transmembrane</keyword>
<evidence type="ECO:0000313" key="9">
    <source>
        <dbReference type="EMBL" id="CAF0976018.1"/>
    </source>
</evidence>
<evidence type="ECO:0000256" key="6">
    <source>
        <dbReference type="SAM" id="Phobius"/>
    </source>
</evidence>
<keyword evidence="10" id="KW-1185">Reference proteome</keyword>
<dbReference type="CDD" id="cd03127">
    <property type="entry name" value="tetraspanin_LEL"/>
    <property type="match status" value="1"/>
</dbReference>
<evidence type="ECO:0000256" key="4">
    <source>
        <dbReference type="ARBA" id="ARBA00022989"/>
    </source>
</evidence>
<dbReference type="SUPFAM" id="SSF48652">
    <property type="entry name" value="Tetraspanin"/>
    <property type="match status" value="1"/>
</dbReference>
<feature type="transmembrane region" description="Helical" evidence="6">
    <location>
        <begin position="89"/>
        <end position="109"/>
    </location>
</feature>
<evidence type="ECO:0000259" key="7">
    <source>
        <dbReference type="Pfam" id="PF03151"/>
    </source>
</evidence>
<reference evidence="8" key="1">
    <citation type="submission" date="2021-02" db="EMBL/GenBank/DDBJ databases">
        <authorList>
            <person name="Nowell W R."/>
        </authorList>
    </citation>
    <scope>NUCLEOTIDE SEQUENCE</scope>
</reference>
<dbReference type="EMBL" id="CAJNOI010000021">
    <property type="protein sequence ID" value="CAF0836170.1"/>
    <property type="molecule type" value="Genomic_DNA"/>
</dbReference>
<keyword evidence="4 6" id="KW-1133">Transmembrane helix</keyword>
<evidence type="ECO:0000313" key="10">
    <source>
        <dbReference type="Proteomes" id="UP000663832"/>
    </source>
</evidence>
<feature type="transmembrane region" description="Helical" evidence="6">
    <location>
        <begin position="197"/>
        <end position="219"/>
    </location>
</feature>
<feature type="transmembrane region" description="Helical" evidence="6">
    <location>
        <begin position="285"/>
        <end position="308"/>
    </location>
</feature>
<evidence type="ECO:0000256" key="2">
    <source>
        <dbReference type="ARBA" id="ARBA00006840"/>
    </source>
</evidence>
<feature type="transmembrane region" description="Helical" evidence="6">
    <location>
        <begin position="144"/>
        <end position="164"/>
    </location>
</feature>
<dbReference type="PANTHER" id="PTHR11132">
    <property type="entry name" value="SOLUTE CARRIER FAMILY 35"/>
    <property type="match status" value="1"/>
</dbReference>
<dbReference type="InterPro" id="IPR050186">
    <property type="entry name" value="TPT_transporter"/>
</dbReference>
<dbReference type="OrthoDB" id="417037at2759"/>
<dbReference type="Proteomes" id="UP000663832">
    <property type="component" value="Unassembled WGS sequence"/>
</dbReference>
<keyword evidence="5 6" id="KW-0472">Membrane</keyword>
<feature type="transmembrane region" description="Helical" evidence="6">
    <location>
        <begin position="416"/>
        <end position="439"/>
    </location>
</feature>
<evidence type="ECO:0000256" key="3">
    <source>
        <dbReference type="ARBA" id="ARBA00022692"/>
    </source>
</evidence>
<feature type="transmembrane region" description="Helical" evidence="6">
    <location>
        <begin position="382"/>
        <end position="404"/>
    </location>
</feature>
<dbReference type="GO" id="GO:0016020">
    <property type="term" value="C:membrane"/>
    <property type="evidence" value="ECO:0007669"/>
    <property type="project" value="UniProtKB-SubCell"/>
</dbReference>
<feature type="transmembrane region" description="Helical" evidence="6">
    <location>
        <begin position="333"/>
        <end position="362"/>
    </location>
</feature>
<feature type="transmembrane region" description="Helical" evidence="6">
    <location>
        <begin position="47"/>
        <end position="68"/>
    </location>
</feature>
<dbReference type="Proteomes" id="UP000663877">
    <property type="component" value="Unassembled WGS sequence"/>
</dbReference>
<gene>
    <name evidence="8" type="ORF">BJG266_LOCUS7057</name>
    <name evidence="9" type="ORF">QVE165_LOCUS13596</name>
</gene>
<comment type="subcellular location">
    <subcellularLocation>
        <location evidence="1">Membrane</location>
        <topology evidence="1">Multi-pass membrane protein</topology>
    </subcellularLocation>
</comment>
<dbReference type="Pfam" id="PF03151">
    <property type="entry name" value="TPT"/>
    <property type="match status" value="1"/>
</dbReference>
<feature type="domain" description="Sugar phosphate transporter" evidence="7">
    <location>
        <begin position="31"/>
        <end position="305"/>
    </location>
</feature>
<dbReference type="InterPro" id="IPR018499">
    <property type="entry name" value="Tetraspanin/Peripherin"/>
</dbReference>
<proteinExistence type="inferred from homology"/>
<dbReference type="Gene3D" id="1.10.1450.10">
    <property type="entry name" value="Tetraspanin"/>
    <property type="match status" value="1"/>
</dbReference>
<dbReference type="InterPro" id="IPR018503">
    <property type="entry name" value="Tetraspanin_CS"/>
</dbReference>
<comment type="caution">
    <text evidence="8">The sequence shown here is derived from an EMBL/GenBank/DDBJ whole genome shotgun (WGS) entry which is preliminary data.</text>
</comment>
<dbReference type="InterPro" id="IPR008952">
    <property type="entry name" value="Tetraspanin_EC2_sf"/>
</dbReference>
<dbReference type="PROSITE" id="PS00421">
    <property type="entry name" value="TM4_1"/>
    <property type="match status" value="1"/>
</dbReference>
<protein>
    <recommendedName>
        <fullName evidence="7">Sugar phosphate transporter domain-containing protein</fullName>
    </recommendedName>
</protein>
<evidence type="ECO:0000313" key="8">
    <source>
        <dbReference type="EMBL" id="CAF0836170.1"/>
    </source>
</evidence>
<evidence type="ECO:0000313" key="11">
    <source>
        <dbReference type="Proteomes" id="UP000663877"/>
    </source>
</evidence>
<name>A0A813VC66_9BILA</name>
<dbReference type="Pfam" id="PF00335">
    <property type="entry name" value="Tetraspanin"/>
    <property type="match status" value="1"/>
</dbReference>
<dbReference type="EMBL" id="CAJNOM010000070">
    <property type="protein sequence ID" value="CAF0976018.1"/>
    <property type="molecule type" value="Genomic_DNA"/>
</dbReference>
<feature type="transmembrane region" description="Helical" evidence="6">
    <location>
        <begin position="539"/>
        <end position="562"/>
    </location>
</feature>
<evidence type="ECO:0000256" key="1">
    <source>
        <dbReference type="ARBA" id="ARBA00004141"/>
    </source>
</evidence>
<evidence type="ECO:0000256" key="5">
    <source>
        <dbReference type="ARBA" id="ARBA00023136"/>
    </source>
</evidence>
<feature type="transmembrane region" description="Helical" evidence="6">
    <location>
        <begin position="21"/>
        <end position="41"/>
    </location>
</feature>
<sequence length="572" mass="64381">MQKKTSSDVSSSQNITFIQRVFSALLYGTCSGLITVVNKLVLTSYGFPSFQLLAIGQLVVSIVVLYVARLLNIVSFPPFSKDIIKKIMPLPLFFFLNLFFGLGGTQAVSLPMFTALRRFSIWMAMIGEQFILKQQQPFIAQASVYLMVIGALIASGDDLTFNWFGYTFLTLNNLSTTAQGIVIKQKLANQKFNQNDLLFYNSFVVLVPTILLALCTEDLNKVWNYNGYRDTGFICAFLLSSIMGFLLNYSVMLCTKYNSPLTTTVVGACKNLFVTYLGMFIGGDYIFSFVNFIGLNISALGSIIYTWITFTRKTPSTVISNKRKENEMNVDDIWIVVLRIYIECELGLTGGAFISCGILVLYKRDLNELFTLLSYDSRLIPTFYNIGYVLIAVGILIFIVGLLGCCGTVRESRLLLGLYVFFIIIVMGGELIVAMYTVLLSDEWDTRLPRTLARRILTYNYTLPQGFETDLDMVQKQFSCCGIDGPQDFHNNPDYRISDRHLPPSCCRSLLNGICLEIDSYQVGCYQTINEYLHFYSRLIVAIGIGIALFELTALILAVCVCRDTLYEDSFH</sequence>
<feature type="transmembrane region" description="Helical" evidence="6">
    <location>
        <begin position="231"/>
        <end position="251"/>
    </location>
</feature>
<dbReference type="AlphaFoldDB" id="A0A813VC66"/>
<accession>A0A813VC66</accession>
<dbReference type="InterPro" id="IPR004853">
    <property type="entry name" value="Sugar_P_trans_dom"/>
</dbReference>
<organism evidence="8 11">
    <name type="scientific">Adineta steineri</name>
    <dbReference type="NCBI Taxonomy" id="433720"/>
    <lineage>
        <taxon>Eukaryota</taxon>
        <taxon>Metazoa</taxon>
        <taxon>Spiralia</taxon>
        <taxon>Gnathifera</taxon>
        <taxon>Rotifera</taxon>
        <taxon>Eurotatoria</taxon>
        <taxon>Bdelloidea</taxon>
        <taxon>Adinetida</taxon>
        <taxon>Adinetidae</taxon>
        <taxon>Adineta</taxon>
    </lineage>
</organism>
<comment type="similarity">
    <text evidence="2">Belongs to the tetraspanin (TM4SF) family.</text>
</comment>